<evidence type="ECO:0000256" key="1">
    <source>
        <dbReference type="SAM" id="SignalP"/>
    </source>
</evidence>
<feature type="chain" id="PRO_5041927122" description="Expansin-like EG45 domain-containing protein" evidence="1">
    <location>
        <begin position="28"/>
        <end position="135"/>
    </location>
</feature>
<dbReference type="InterPro" id="IPR036908">
    <property type="entry name" value="RlpA-like_sf"/>
</dbReference>
<dbReference type="SUPFAM" id="SSF50685">
    <property type="entry name" value="Barwin-like endoglucanases"/>
    <property type="match status" value="1"/>
</dbReference>
<dbReference type="PANTHER" id="PTHR47480:SF1">
    <property type="entry name" value="EG45-LIKE DOMAIN CONTAINING PROTEIN 1"/>
    <property type="match status" value="1"/>
</dbReference>
<evidence type="ECO:0000313" key="4">
    <source>
        <dbReference type="Proteomes" id="UP001279734"/>
    </source>
</evidence>
<dbReference type="EMBL" id="BSYO01000038">
    <property type="protein sequence ID" value="GMH30710.1"/>
    <property type="molecule type" value="Genomic_DNA"/>
</dbReference>
<dbReference type="CDD" id="cd22269">
    <property type="entry name" value="DPBB_EG45-like"/>
    <property type="match status" value="1"/>
</dbReference>
<sequence>MRRVPPLLAQLLLISFFIAELLHPCHGEFGTASKYGPPYVPTVCYGNDKSVFPSNNLFAAAGDSVWDNGAACGRRYLVRCLSAAVPRVCLNASIEIPILDYAGDSVRSTMVLSKTAFAKIATPKADSMNIEFQEL</sequence>
<keyword evidence="1" id="KW-0732">Signal</keyword>
<feature type="signal peptide" evidence="1">
    <location>
        <begin position="1"/>
        <end position="27"/>
    </location>
</feature>
<feature type="domain" description="Expansin-like EG45" evidence="2">
    <location>
        <begin position="30"/>
        <end position="135"/>
    </location>
</feature>
<dbReference type="Gene3D" id="2.40.40.10">
    <property type="entry name" value="RlpA-like domain"/>
    <property type="match status" value="1"/>
</dbReference>
<name>A0AAD3TIU3_NEPGR</name>
<reference evidence="3" key="1">
    <citation type="submission" date="2023-05" db="EMBL/GenBank/DDBJ databases">
        <title>Nepenthes gracilis genome sequencing.</title>
        <authorList>
            <person name="Fukushima K."/>
        </authorList>
    </citation>
    <scope>NUCLEOTIDE SEQUENCE</scope>
    <source>
        <strain evidence="3">SING2019-196</strain>
    </source>
</reference>
<gene>
    <name evidence="3" type="ORF">Nepgr_032553</name>
</gene>
<dbReference type="Pfam" id="PF03330">
    <property type="entry name" value="DPBB_1"/>
    <property type="match status" value="1"/>
</dbReference>
<keyword evidence="4" id="KW-1185">Reference proteome</keyword>
<protein>
    <recommendedName>
        <fullName evidence="2">Expansin-like EG45 domain-containing protein</fullName>
    </recommendedName>
</protein>
<dbReference type="AlphaFoldDB" id="A0AAD3TIU3"/>
<dbReference type="PANTHER" id="PTHR47480">
    <property type="entry name" value="EG45-LIKE DOMAIN CONTAINING PROTEIN"/>
    <property type="match status" value="1"/>
</dbReference>
<dbReference type="InterPro" id="IPR009009">
    <property type="entry name" value="RlpA-like_DPBB"/>
</dbReference>
<accession>A0AAD3TIU3</accession>
<organism evidence="3 4">
    <name type="scientific">Nepenthes gracilis</name>
    <name type="common">Slender pitcher plant</name>
    <dbReference type="NCBI Taxonomy" id="150966"/>
    <lineage>
        <taxon>Eukaryota</taxon>
        <taxon>Viridiplantae</taxon>
        <taxon>Streptophyta</taxon>
        <taxon>Embryophyta</taxon>
        <taxon>Tracheophyta</taxon>
        <taxon>Spermatophyta</taxon>
        <taxon>Magnoliopsida</taxon>
        <taxon>eudicotyledons</taxon>
        <taxon>Gunneridae</taxon>
        <taxon>Pentapetalae</taxon>
        <taxon>Caryophyllales</taxon>
        <taxon>Nepenthaceae</taxon>
        <taxon>Nepenthes</taxon>
    </lineage>
</organism>
<proteinExistence type="predicted"/>
<evidence type="ECO:0000259" key="2">
    <source>
        <dbReference type="PROSITE" id="PS50842"/>
    </source>
</evidence>
<dbReference type="InterPro" id="IPR007112">
    <property type="entry name" value="Expansin/allergen_DPBB_dom"/>
</dbReference>
<evidence type="ECO:0000313" key="3">
    <source>
        <dbReference type="EMBL" id="GMH30710.1"/>
    </source>
</evidence>
<dbReference type="Proteomes" id="UP001279734">
    <property type="component" value="Unassembled WGS sequence"/>
</dbReference>
<dbReference type="PROSITE" id="PS50842">
    <property type="entry name" value="EXPANSIN_EG45"/>
    <property type="match status" value="1"/>
</dbReference>
<comment type="caution">
    <text evidence="3">The sequence shown here is derived from an EMBL/GenBank/DDBJ whole genome shotgun (WGS) entry which is preliminary data.</text>
</comment>